<accession>A0A8H2ZSG3</accession>
<dbReference type="Proteomes" id="UP000624404">
    <property type="component" value="Unassembled WGS sequence"/>
</dbReference>
<dbReference type="AlphaFoldDB" id="A0A8H2ZSG3"/>
<protein>
    <submittedName>
        <fullName evidence="3">7300d780-1e4e-40f5-9fd9-88941fe17748</fullName>
    </submittedName>
</protein>
<dbReference type="CDD" id="cd00067">
    <property type="entry name" value="GAL4"/>
    <property type="match status" value="1"/>
</dbReference>
<dbReference type="Pfam" id="PF00172">
    <property type="entry name" value="Zn_clus"/>
    <property type="match status" value="1"/>
</dbReference>
<dbReference type="GO" id="GO:0008270">
    <property type="term" value="F:zinc ion binding"/>
    <property type="evidence" value="ECO:0007669"/>
    <property type="project" value="InterPro"/>
</dbReference>
<dbReference type="InterPro" id="IPR001138">
    <property type="entry name" value="Zn2Cys6_DnaBD"/>
</dbReference>
<evidence type="ECO:0000313" key="4">
    <source>
        <dbReference type="Proteomes" id="UP000624404"/>
    </source>
</evidence>
<name>A0A8H2ZSG3_9HELO</name>
<dbReference type="InterPro" id="IPR021858">
    <property type="entry name" value="Fun_TF"/>
</dbReference>
<reference evidence="3" key="1">
    <citation type="submission" date="2020-10" db="EMBL/GenBank/DDBJ databases">
        <authorList>
            <person name="Kusch S."/>
        </authorList>
    </citation>
    <scope>NUCLEOTIDE SEQUENCE</scope>
    <source>
        <strain evidence="3">SwB9</strain>
    </source>
</reference>
<sequence>MVGVPNSNRCDNCRKRKKKCGEQRPSCAECIHSGWTCPGYSSRWKFMDETAKVAKLYSRKKYIDEYDTKDSEMISSKEEILSSTEFGSRVFVLETFKDISPGISRFHDCNPLATTLVYCLGCKMKGDLIPLWLLGSFYQHVPGRLGHNIALDDAVSCVCSLYCDRSLSEHTKSNVIYRKYIRALSSLQKCLADEYLRFQSETLCASLLLQMCELAVNIDKGRWGDLARGTAKLIQARGVHRHTDPFDLGMLESQLSYIVIQSAKSEEDCYLRQPEWRALLTDITKWPHDTITAKELTSMKLRLELCIQLFELPTILIEVSSLHKRSDRFPSNIDATLMDGALAMYSNMKEWLNSKVEPHIYSNPLERTATAIEYPDMIAGIVDCVANTTLLTLDKIICLLHRGSIPAYKIDTFDSPETVESWYRRALTAFEFVQTESTFAAKPLGVGLRQFQSSSPKPLAAIKV</sequence>
<gene>
    <name evidence="3" type="ORF">SCLTRI_LOCUS6683</name>
</gene>
<evidence type="ECO:0000313" key="3">
    <source>
        <dbReference type="EMBL" id="CAD6446891.1"/>
    </source>
</evidence>
<dbReference type="Pfam" id="PF11951">
    <property type="entry name" value="Fungal_trans_2"/>
    <property type="match status" value="1"/>
</dbReference>
<dbReference type="Gene3D" id="4.10.240.10">
    <property type="entry name" value="Zn(2)-C6 fungal-type DNA-binding domain"/>
    <property type="match status" value="1"/>
</dbReference>
<dbReference type="PROSITE" id="PS50048">
    <property type="entry name" value="ZN2_CY6_FUNGAL_2"/>
    <property type="match status" value="1"/>
</dbReference>
<dbReference type="PANTHER" id="PTHR38111">
    <property type="entry name" value="ZN(2)-C6 FUNGAL-TYPE DOMAIN-CONTAINING PROTEIN-RELATED"/>
    <property type="match status" value="1"/>
</dbReference>
<evidence type="ECO:0000256" key="1">
    <source>
        <dbReference type="ARBA" id="ARBA00023242"/>
    </source>
</evidence>
<dbReference type="InterPro" id="IPR053178">
    <property type="entry name" value="Osmoadaptation_assoc"/>
</dbReference>
<evidence type="ECO:0000259" key="2">
    <source>
        <dbReference type="PROSITE" id="PS50048"/>
    </source>
</evidence>
<feature type="domain" description="Zn(2)-C6 fungal-type" evidence="2">
    <location>
        <begin position="9"/>
        <end position="37"/>
    </location>
</feature>
<proteinExistence type="predicted"/>
<dbReference type="InterPro" id="IPR036864">
    <property type="entry name" value="Zn2-C6_fun-type_DNA-bd_sf"/>
</dbReference>
<keyword evidence="1" id="KW-0539">Nucleus</keyword>
<organism evidence="3 4">
    <name type="scientific">Sclerotinia trifoliorum</name>
    <dbReference type="NCBI Taxonomy" id="28548"/>
    <lineage>
        <taxon>Eukaryota</taxon>
        <taxon>Fungi</taxon>
        <taxon>Dikarya</taxon>
        <taxon>Ascomycota</taxon>
        <taxon>Pezizomycotina</taxon>
        <taxon>Leotiomycetes</taxon>
        <taxon>Helotiales</taxon>
        <taxon>Sclerotiniaceae</taxon>
        <taxon>Sclerotinia</taxon>
    </lineage>
</organism>
<dbReference type="GO" id="GO:0000981">
    <property type="term" value="F:DNA-binding transcription factor activity, RNA polymerase II-specific"/>
    <property type="evidence" value="ECO:0007669"/>
    <property type="project" value="InterPro"/>
</dbReference>
<keyword evidence="4" id="KW-1185">Reference proteome</keyword>
<dbReference type="SMART" id="SM00066">
    <property type="entry name" value="GAL4"/>
    <property type="match status" value="1"/>
</dbReference>
<dbReference type="OrthoDB" id="4314040at2759"/>
<dbReference type="EMBL" id="CAJHIA010000022">
    <property type="protein sequence ID" value="CAD6446891.1"/>
    <property type="molecule type" value="Genomic_DNA"/>
</dbReference>
<comment type="caution">
    <text evidence="3">The sequence shown here is derived from an EMBL/GenBank/DDBJ whole genome shotgun (WGS) entry which is preliminary data.</text>
</comment>
<dbReference type="SUPFAM" id="SSF57701">
    <property type="entry name" value="Zn2/Cys6 DNA-binding domain"/>
    <property type="match status" value="1"/>
</dbReference>